<dbReference type="Proteomes" id="UP000031631">
    <property type="component" value="Chromosome"/>
</dbReference>
<dbReference type="RefSeq" id="WP_041064234.1">
    <property type="nucleotide sequence ID" value="NZ_AP012273.1"/>
</dbReference>
<keyword evidence="2" id="KW-1185">Reference proteome</keyword>
<protein>
    <submittedName>
        <fullName evidence="1">Uncharacterized protein</fullName>
    </submittedName>
</protein>
<dbReference type="EMBL" id="AP012273">
    <property type="protein sequence ID" value="BAO43042.1"/>
    <property type="molecule type" value="Genomic_DNA"/>
</dbReference>
<dbReference type="AlphaFoldDB" id="A0A7U6JGM1"/>
<accession>A0A7U6JGM1</accession>
<gene>
    <name evidence="1" type="ORF">TBH_C0094</name>
</gene>
<name>A0A7U6JGM1_9GAMM</name>
<evidence type="ECO:0000313" key="2">
    <source>
        <dbReference type="Proteomes" id="UP000031631"/>
    </source>
</evidence>
<sequence length="348" mass="39665">MNTQERQDKHPLQGMNVEDMVSWLERGLRGYLQGEDGAWAFGAAAFFIGRQEHLVLDIREMYRELRGSAKVDFRKAVATLLARLPAEQEDVVLFEHLLSIAAAVGAYEVLPVLRRRVGRGFFGLTDSMDGHNLFAQTLDLVAGLATAPDKEVLKTLDYLVESPNFDPAYADLALLAYCRVEEENLPRHLDKLREAFSHLQEQGVLDSVVASNIVLQVVATLGWREISRVLPLITYVRKPPDGRAIQGINKEQFFYRTDRWFVRILFGGEQPIATWGFNEYREICLQPVNEDKKYVIPEEGVGNFQDMYAFLKEEGRRCDLPEVSEKIWRLGKRLGDSKCPNVRYDGQA</sequence>
<proteinExistence type="predicted"/>
<reference evidence="1 2" key="1">
    <citation type="journal article" date="2014" name="PLoS ONE">
        <title>Physiological and genomic features of a novel sulfur-oxidizing gammaproteobacterium belonging to a previously uncultivated symbiotic lineage isolated from a hydrothermal vent.</title>
        <authorList>
            <person name="Nunoura T."/>
            <person name="Takaki Y."/>
            <person name="Kazama H."/>
            <person name="Kakuta J."/>
            <person name="Shimamura S."/>
            <person name="Makita H."/>
            <person name="Hirai M."/>
            <person name="Miyazaki M."/>
            <person name="Takai K."/>
        </authorList>
    </citation>
    <scope>NUCLEOTIDE SEQUENCE [LARGE SCALE GENOMIC DNA]</scope>
    <source>
        <strain evidence="1 2">Hiromi1</strain>
    </source>
</reference>
<organism evidence="1 2">
    <name type="scientific">Thiolapillus brandeum</name>
    <dbReference type="NCBI Taxonomy" id="1076588"/>
    <lineage>
        <taxon>Bacteria</taxon>
        <taxon>Pseudomonadati</taxon>
        <taxon>Pseudomonadota</taxon>
        <taxon>Gammaproteobacteria</taxon>
        <taxon>Chromatiales</taxon>
        <taxon>Sedimenticolaceae</taxon>
        <taxon>Thiolapillus</taxon>
    </lineage>
</organism>
<evidence type="ECO:0000313" key="1">
    <source>
        <dbReference type="EMBL" id="BAO43042.1"/>
    </source>
</evidence>
<dbReference type="KEGG" id="tbn:TBH_C0094"/>